<keyword evidence="3" id="KW-0645">Protease</keyword>
<comment type="cofactor">
    <cofactor evidence="1">
        <name>Zn(2+)</name>
        <dbReference type="ChEBI" id="CHEBI:29105"/>
    </cofactor>
</comment>
<evidence type="ECO:0000313" key="11">
    <source>
        <dbReference type="EMBL" id="OQR66184.1"/>
    </source>
</evidence>
<dbReference type="SUPFAM" id="SSF55486">
    <property type="entry name" value="Metalloproteases ('zincins'), catalytic domain"/>
    <property type="match status" value="1"/>
</dbReference>
<comment type="similarity">
    <text evidence="2">Belongs to the peptidase M13 family.</text>
</comment>
<evidence type="ECO:0000313" key="12">
    <source>
        <dbReference type="Proteomes" id="UP000192247"/>
    </source>
</evidence>
<dbReference type="GO" id="GO:0004222">
    <property type="term" value="F:metalloendopeptidase activity"/>
    <property type="evidence" value="ECO:0007669"/>
    <property type="project" value="InterPro"/>
</dbReference>
<dbReference type="STRING" id="418985.A0A1V9WY62"/>
<keyword evidence="4" id="KW-0479">Metal-binding</keyword>
<dbReference type="EMBL" id="MNPL01033448">
    <property type="protein sequence ID" value="OQR66184.1"/>
    <property type="molecule type" value="Genomic_DNA"/>
</dbReference>
<dbReference type="PRINTS" id="PR00786">
    <property type="entry name" value="NEPRILYSIN"/>
</dbReference>
<dbReference type="InterPro" id="IPR042089">
    <property type="entry name" value="Peptidase_M13_dom_2"/>
</dbReference>
<keyword evidence="8" id="KW-1133">Transmembrane helix</keyword>
<evidence type="ECO:0000256" key="8">
    <source>
        <dbReference type="SAM" id="Phobius"/>
    </source>
</evidence>
<dbReference type="Gene3D" id="1.10.1380.10">
    <property type="entry name" value="Neutral endopeptidase , domain2"/>
    <property type="match status" value="2"/>
</dbReference>
<sequence>MVALSCRDWRSSAARHLRCASPLHGIALIITLLFLATVISLAIVGYQYQKLLDATVASTTARKDFTTFPARKAAICLTPGCAKAAARIIEAIDPTTDPCTDFYKFACGQWIQSLPLSSPSLSSLLFTFQRQSIPEDKGAVTKFSLLQNELDAKLRTIVENPIDLSKDPPHVIQLKTYYHSCMNISVLEMLGQRPLRRVLRNLGGWPVLEGSKWKGSSSFDWLQALIKFRKLGFSHNIIFGLYVITDFRNNSKHLINLYEATLGLLDRPHLLKGLSDPVVKGYFKLMTSAAFLLGARKTRQTMRELENVLRFEILLANYTLPREETRNISVFYNEMAVSQLKKLAPTVKWNKFFNSLLVDHIGDDEIINVGMPNFVVRVANLLQTVNKRTLANYMTREKPRWEQCMGSLALSFEYSLSNLYVKNFFDKDSKDSALFLVNYLTNEFLNIIENVDWMDNVTRKRAIDKAKTIVPHIGYPAELMNDTLITDHYKNITMKPDEYFINVMKLKKWSTDYLLGQLRKPNIKGEWKKHADVAVVNAFYNSIENSIEFPAGILQGPFFSKGRPNYLNFGAIGFVIGHEITHGFDDQGRQFDRDGNNKNWWEHETDVRFKEKTECIMHQYGNYVVPEINIRLNGINTQGENIADNGGIKEAFWAYQRWVKHNGPESALPGLKYTPNQLFFISAANVWCAKSRPETKRLIAISGSHSPAPYRVIGPMSNMLEFAQQFNCPIGSPMNPEHKCSVW</sequence>
<dbReference type="PROSITE" id="PS51885">
    <property type="entry name" value="NEPRILYSIN"/>
    <property type="match status" value="1"/>
</dbReference>
<dbReference type="InterPro" id="IPR000718">
    <property type="entry name" value="Peptidase_M13"/>
</dbReference>
<feature type="domain" description="Peptidase M13 N-terminal" evidence="10">
    <location>
        <begin position="397"/>
        <end position="476"/>
    </location>
</feature>
<dbReference type="Gene3D" id="3.40.390.10">
    <property type="entry name" value="Collagenase (Catalytic Domain)"/>
    <property type="match status" value="2"/>
</dbReference>
<evidence type="ECO:0000256" key="5">
    <source>
        <dbReference type="ARBA" id="ARBA00022801"/>
    </source>
</evidence>
<gene>
    <name evidence="11" type="ORF">BIW11_14323</name>
</gene>
<dbReference type="Proteomes" id="UP000192247">
    <property type="component" value="Unassembled WGS sequence"/>
</dbReference>
<dbReference type="AlphaFoldDB" id="A0A1V9WY62"/>
<dbReference type="PANTHER" id="PTHR11733:SF224">
    <property type="entry name" value="NEPRILYSIN-2"/>
    <property type="match status" value="1"/>
</dbReference>
<dbReference type="CDD" id="cd08662">
    <property type="entry name" value="M13"/>
    <property type="match status" value="1"/>
</dbReference>
<organism evidence="11 12">
    <name type="scientific">Tropilaelaps mercedesae</name>
    <dbReference type="NCBI Taxonomy" id="418985"/>
    <lineage>
        <taxon>Eukaryota</taxon>
        <taxon>Metazoa</taxon>
        <taxon>Ecdysozoa</taxon>
        <taxon>Arthropoda</taxon>
        <taxon>Chelicerata</taxon>
        <taxon>Arachnida</taxon>
        <taxon>Acari</taxon>
        <taxon>Parasitiformes</taxon>
        <taxon>Mesostigmata</taxon>
        <taxon>Gamasina</taxon>
        <taxon>Dermanyssoidea</taxon>
        <taxon>Laelapidae</taxon>
        <taxon>Tropilaelaps</taxon>
    </lineage>
</organism>
<dbReference type="GO" id="GO:0016485">
    <property type="term" value="P:protein processing"/>
    <property type="evidence" value="ECO:0007669"/>
    <property type="project" value="TreeGrafter"/>
</dbReference>
<dbReference type="InterPro" id="IPR018497">
    <property type="entry name" value="Peptidase_M13_C"/>
</dbReference>
<dbReference type="Pfam" id="PF01431">
    <property type="entry name" value="Peptidase_M13"/>
    <property type="match status" value="1"/>
</dbReference>
<dbReference type="InParanoid" id="A0A1V9WY62"/>
<evidence type="ECO:0000259" key="9">
    <source>
        <dbReference type="Pfam" id="PF01431"/>
    </source>
</evidence>
<feature type="transmembrane region" description="Helical" evidence="8">
    <location>
        <begin position="25"/>
        <end position="48"/>
    </location>
</feature>
<comment type="caution">
    <text evidence="11">The sequence shown here is derived from an EMBL/GenBank/DDBJ whole genome shotgun (WGS) entry which is preliminary data.</text>
</comment>
<evidence type="ECO:0000256" key="2">
    <source>
        <dbReference type="ARBA" id="ARBA00007357"/>
    </source>
</evidence>
<proteinExistence type="inferred from homology"/>
<evidence type="ECO:0000256" key="1">
    <source>
        <dbReference type="ARBA" id="ARBA00001947"/>
    </source>
</evidence>
<evidence type="ECO:0000256" key="6">
    <source>
        <dbReference type="ARBA" id="ARBA00022833"/>
    </source>
</evidence>
<evidence type="ECO:0000256" key="4">
    <source>
        <dbReference type="ARBA" id="ARBA00022723"/>
    </source>
</evidence>
<feature type="domain" description="Peptidase M13 C-terminal" evidence="9">
    <location>
        <begin position="537"/>
        <end position="742"/>
    </location>
</feature>
<keyword evidence="7" id="KW-0482">Metalloprotease</keyword>
<dbReference type="InterPro" id="IPR008753">
    <property type="entry name" value="Peptidase_M13_N"/>
</dbReference>
<dbReference type="Pfam" id="PF05649">
    <property type="entry name" value="Peptidase_M13_N"/>
    <property type="match status" value="2"/>
</dbReference>
<dbReference type="PANTHER" id="PTHR11733">
    <property type="entry name" value="ZINC METALLOPROTEASE FAMILY M13 NEPRILYSIN-RELATED"/>
    <property type="match status" value="1"/>
</dbReference>
<evidence type="ECO:0000256" key="3">
    <source>
        <dbReference type="ARBA" id="ARBA00022670"/>
    </source>
</evidence>
<keyword evidence="12" id="KW-1185">Reference proteome</keyword>
<dbReference type="OrthoDB" id="6671782at2759"/>
<evidence type="ECO:0000256" key="7">
    <source>
        <dbReference type="ARBA" id="ARBA00023049"/>
    </source>
</evidence>
<reference evidence="11 12" key="1">
    <citation type="journal article" date="2017" name="Gigascience">
        <title>Draft genome of the honey bee ectoparasitic mite, Tropilaelaps mercedesae, is shaped by the parasitic life history.</title>
        <authorList>
            <person name="Dong X."/>
            <person name="Armstrong S.D."/>
            <person name="Xia D."/>
            <person name="Makepeace B.L."/>
            <person name="Darby A.C."/>
            <person name="Kadowaki T."/>
        </authorList>
    </citation>
    <scope>NUCLEOTIDE SEQUENCE [LARGE SCALE GENOMIC DNA]</scope>
    <source>
        <strain evidence="11">Wuxi-XJTLU</strain>
    </source>
</reference>
<dbReference type="InterPro" id="IPR024079">
    <property type="entry name" value="MetalloPept_cat_dom_sf"/>
</dbReference>
<accession>A0A1V9WY62</accession>
<feature type="domain" description="Peptidase M13 N-terminal" evidence="10">
    <location>
        <begin position="98"/>
        <end position="395"/>
    </location>
</feature>
<keyword evidence="5" id="KW-0378">Hydrolase</keyword>
<dbReference type="GO" id="GO:0046872">
    <property type="term" value="F:metal ion binding"/>
    <property type="evidence" value="ECO:0007669"/>
    <property type="project" value="UniProtKB-KW"/>
</dbReference>
<keyword evidence="8" id="KW-0472">Membrane</keyword>
<name>A0A1V9WY62_9ACAR</name>
<dbReference type="GO" id="GO:0005886">
    <property type="term" value="C:plasma membrane"/>
    <property type="evidence" value="ECO:0007669"/>
    <property type="project" value="TreeGrafter"/>
</dbReference>
<protein>
    <submittedName>
        <fullName evidence="11">Membrane metallo-endopeptidase 1-like</fullName>
    </submittedName>
</protein>
<evidence type="ECO:0000259" key="10">
    <source>
        <dbReference type="Pfam" id="PF05649"/>
    </source>
</evidence>
<keyword evidence="6" id="KW-0862">Zinc</keyword>
<keyword evidence="8" id="KW-0812">Transmembrane</keyword>